<organism evidence="2 3">
    <name type="scientific">Nonomuraea roseola</name>
    <dbReference type="NCBI Taxonomy" id="46179"/>
    <lineage>
        <taxon>Bacteria</taxon>
        <taxon>Bacillati</taxon>
        <taxon>Actinomycetota</taxon>
        <taxon>Actinomycetes</taxon>
        <taxon>Streptosporangiales</taxon>
        <taxon>Streptosporangiaceae</taxon>
        <taxon>Nonomuraea</taxon>
    </lineage>
</organism>
<protein>
    <recommendedName>
        <fullName evidence="4">Dolichyl-phosphate-mannose--protein mannosyltransferase</fullName>
    </recommendedName>
</protein>
<feature type="transmembrane region" description="Helical" evidence="1">
    <location>
        <begin position="49"/>
        <end position="68"/>
    </location>
</feature>
<keyword evidence="1" id="KW-0472">Membrane</keyword>
<proteinExistence type="predicted"/>
<evidence type="ECO:0000313" key="3">
    <source>
        <dbReference type="Proteomes" id="UP001589646"/>
    </source>
</evidence>
<accession>A0ABV5PZD8</accession>
<gene>
    <name evidence="2" type="ORF">ACFFRN_14705</name>
</gene>
<dbReference type="Proteomes" id="UP001589646">
    <property type="component" value="Unassembled WGS sequence"/>
</dbReference>
<evidence type="ECO:0000256" key="1">
    <source>
        <dbReference type="SAM" id="Phobius"/>
    </source>
</evidence>
<name>A0ABV5PZD8_9ACTN</name>
<dbReference type="RefSeq" id="WP_346126793.1">
    <property type="nucleotide sequence ID" value="NZ_BAAAXC010000015.1"/>
</dbReference>
<evidence type="ECO:0008006" key="4">
    <source>
        <dbReference type="Google" id="ProtNLM"/>
    </source>
</evidence>
<reference evidence="2 3" key="1">
    <citation type="submission" date="2024-09" db="EMBL/GenBank/DDBJ databases">
        <authorList>
            <person name="Sun Q."/>
            <person name="Mori K."/>
        </authorList>
    </citation>
    <scope>NUCLEOTIDE SEQUENCE [LARGE SCALE GENOMIC DNA]</scope>
    <source>
        <strain evidence="2 3">JCM 3323</strain>
    </source>
</reference>
<keyword evidence="1" id="KW-0812">Transmembrane</keyword>
<dbReference type="EMBL" id="JBHMCE010000004">
    <property type="protein sequence ID" value="MFB9527866.1"/>
    <property type="molecule type" value="Genomic_DNA"/>
</dbReference>
<keyword evidence="3" id="KW-1185">Reference proteome</keyword>
<sequence>MTALLTAVSPTVYFWIDDGGGGSFTWGSAGRCLGNELSDQLWFMSGLPLFWYGGAPQIVLGFLGWYLAVRVGRERLARALARVAAGALLVCGKVSTESELDCDGLGDGTANGFSKAEKDFLCRAHGHTAFHGEGDALAAAPDQVLLERGYRLCKMAEHDIQGDQGVGRGGRGRLREPERVAGDRRQPGVMAMTCFQRFWSPEPTR</sequence>
<evidence type="ECO:0000313" key="2">
    <source>
        <dbReference type="EMBL" id="MFB9527866.1"/>
    </source>
</evidence>
<keyword evidence="1" id="KW-1133">Transmembrane helix</keyword>
<comment type="caution">
    <text evidence="2">The sequence shown here is derived from an EMBL/GenBank/DDBJ whole genome shotgun (WGS) entry which is preliminary data.</text>
</comment>